<comment type="caution">
    <text evidence="1">The sequence shown here is derived from an EMBL/GenBank/DDBJ whole genome shotgun (WGS) entry which is preliminary data.</text>
</comment>
<dbReference type="Proteomes" id="UP000290932">
    <property type="component" value="Unassembled WGS sequence"/>
</dbReference>
<dbReference type="AlphaFoldDB" id="A0A498H295"/>
<dbReference type="RefSeq" id="WP_128692603.1">
    <property type="nucleotide sequence ID" value="NZ_LHQS01000001.1"/>
</dbReference>
<dbReference type="Pfam" id="PF10865">
    <property type="entry name" value="DUF2703"/>
    <property type="match status" value="1"/>
</dbReference>
<dbReference type="EMBL" id="LHQS01000001">
    <property type="protein sequence ID" value="RXE56863.1"/>
    <property type="molecule type" value="Genomic_DNA"/>
</dbReference>
<evidence type="ECO:0000313" key="1">
    <source>
        <dbReference type="EMBL" id="RXE56863.1"/>
    </source>
</evidence>
<proteinExistence type="predicted"/>
<organism evidence="1 2">
    <name type="scientific">Methanoculleus taiwanensis</name>
    <dbReference type="NCBI Taxonomy" id="1550565"/>
    <lineage>
        <taxon>Archaea</taxon>
        <taxon>Methanobacteriati</taxon>
        <taxon>Methanobacteriota</taxon>
        <taxon>Stenosarchaea group</taxon>
        <taxon>Methanomicrobia</taxon>
        <taxon>Methanomicrobiales</taxon>
        <taxon>Methanomicrobiaceae</taxon>
        <taxon>Methanoculleus</taxon>
    </lineage>
</organism>
<keyword evidence="2" id="KW-1185">Reference proteome</keyword>
<reference evidence="1 2" key="1">
    <citation type="journal article" date="2015" name="Int. J. Syst. Evol. Microbiol.">
        <title>Methanoculleus taiwanensis sp. nov., a methanogen isolated from deep marine sediment at the deformation front area near Taiwan.</title>
        <authorList>
            <person name="Weng C.Y."/>
            <person name="Chen S.C."/>
            <person name="Lai M.C."/>
            <person name="Wu S.Y."/>
            <person name="Lin S."/>
            <person name="Yang T.F."/>
            <person name="Chen P.C."/>
        </authorList>
    </citation>
    <scope>NUCLEOTIDE SEQUENCE [LARGE SCALE GENOMIC DNA]</scope>
    <source>
        <strain evidence="1 2">CYW4</strain>
    </source>
</reference>
<dbReference type="InterPro" id="IPR021219">
    <property type="entry name" value="DUF2703"/>
</dbReference>
<evidence type="ECO:0000313" key="2">
    <source>
        <dbReference type="Proteomes" id="UP000290932"/>
    </source>
</evidence>
<accession>A0A498H295</accession>
<name>A0A498H295_9EURY</name>
<sequence length="112" mass="12029">MEGEVVIEWRRPEPPRSPEKARAFRAVLEDLRRRLEERGVGVAVTETPLFGDAAGQVLMNGVPVEDLVPVQGREEGCNGCVGSGAGCGLPACEELSESVLCLAALRASELRR</sequence>
<protein>
    <submittedName>
        <fullName evidence="1">Uncharacterized protein</fullName>
    </submittedName>
</protein>
<gene>
    <name evidence="1" type="ORF">ABH15_01535</name>
</gene>